<evidence type="ECO:0000256" key="5">
    <source>
        <dbReference type="ARBA" id="ARBA00022741"/>
    </source>
</evidence>
<evidence type="ECO:0000313" key="15">
    <source>
        <dbReference type="EMBL" id="KPJ49159.1"/>
    </source>
</evidence>
<evidence type="ECO:0000256" key="3">
    <source>
        <dbReference type="ARBA" id="ARBA00022598"/>
    </source>
</evidence>
<dbReference type="InterPro" id="IPR027417">
    <property type="entry name" value="P-loop_NTPase"/>
</dbReference>
<comment type="caution">
    <text evidence="15">The sequence shown here is derived from an EMBL/GenBank/DDBJ whole genome shotgun (WGS) entry which is preliminary data.</text>
</comment>
<reference evidence="15 16" key="1">
    <citation type="journal article" date="2015" name="Microbiome">
        <title>Genomic resolution of linkages in carbon, nitrogen, and sulfur cycling among widespread estuary sediment bacteria.</title>
        <authorList>
            <person name="Baker B.J."/>
            <person name="Lazar C.S."/>
            <person name="Teske A.P."/>
            <person name="Dick G.J."/>
        </authorList>
    </citation>
    <scope>NUCLEOTIDE SEQUENCE [LARGE SCALE GENOMIC DNA]</scope>
    <source>
        <strain evidence="15">DG_26</strain>
    </source>
</reference>
<dbReference type="InterPro" id="IPR017456">
    <property type="entry name" value="CTP_synthase_N"/>
</dbReference>
<evidence type="ECO:0000256" key="11">
    <source>
        <dbReference type="ARBA" id="ARBA00075170"/>
    </source>
</evidence>
<dbReference type="InterPro" id="IPR004468">
    <property type="entry name" value="CTP_synthase"/>
</dbReference>
<protein>
    <recommendedName>
        <fullName evidence="2">CTP synthase (glutamine hydrolyzing)</fullName>
        <ecNumber evidence="2">6.3.4.2</ecNumber>
    </recommendedName>
    <alternativeName>
        <fullName evidence="12">Cytidine 5'-triphosphate synthase</fullName>
    </alternativeName>
    <alternativeName>
        <fullName evidence="13">Cytidine triphosphate synthetase</fullName>
    </alternativeName>
    <alternativeName>
        <fullName evidence="11">UTP--ammonia ligase</fullName>
    </alternativeName>
</protein>
<comment type="pathway">
    <text evidence="1">Pyrimidine metabolism; CTP biosynthesis via de novo pathway; CTP from UDP: step 2/2.</text>
</comment>
<dbReference type="FunFam" id="3.40.50.300:FF:000009">
    <property type="entry name" value="CTP synthase"/>
    <property type="match status" value="1"/>
</dbReference>
<keyword evidence="5" id="KW-0547">Nucleotide-binding</keyword>
<dbReference type="Gene3D" id="3.40.50.300">
    <property type="entry name" value="P-loop containing nucleotide triphosphate hydrolases"/>
    <property type="match status" value="1"/>
</dbReference>
<dbReference type="NCBIfam" id="NF003792">
    <property type="entry name" value="PRK05380.1"/>
    <property type="match status" value="1"/>
</dbReference>
<evidence type="ECO:0000256" key="13">
    <source>
        <dbReference type="ARBA" id="ARBA00083191"/>
    </source>
</evidence>
<dbReference type="Pfam" id="PF06418">
    <property type="entry name" value="CTP_synth_N"/>
    <property type="match status" value="1"/>
</dbReference>
<organism evidence="15 16">
    <name type="scientific">candidate division TA06 bacterium DG_26</name>
    <dbReference type="NCBI Taxonomy" id="1703771"/>
    <lineage>
        <taxon>Bacteria</taxon>
        <taxon>Bacteria division TA06</taxon>
    </lineage>
</organism>
<dbReference type="GO" id="GO:0006241">
    <property type="term" value="P:CTP biosynthetic process"/>
    <property type="evidence" value="ECO:0007669"/>
    <property type="project" value="TreeGrafter"/>
</dbReference>
<dbReference type="GO" id="GO:0019856">
    <property type="term" value="P:pyrimidine nucleobase biosynthetic process"/>
    <property type="evidence" value="ECO:0007669"/>
    <property type="project" value="TreeGrafter"/>
</dbReference>
<evidence type="ECO:0000256" key="9">
    <source>
        <dbReference type="ARBA" id="ARBA00022975"/>
    </source>
</evidence>
<dbReference type="GO" id="GO:0003883">
    <property type="term" value="F:CTP synthase activity"/>
    <property type="evidence" value="ECO:0007669"/>
    <property type="project" value="UniProtKB-EC"/>
</dbReference>
<keyword evidence="4" id="KW-0479">Metal-binding</keyword>
<feature type="domain" description="CTP synthase N-terminal" evidence="14">
    <location>
        <begin position="2"/>
        <end position="249"/>
    </location>
</feature>
<dbReference type="GO" id="GO:0005524">
    <property type="term" value="F:ATP binding"/>
    <property type="evidence" value="ECO:0007669"/>
    <property type="project" value="UniProtKB-KW"/>
</dbReference>
<dbReference type="PANTHER" id="PTHR11550">
    <property type="entry name" value="CTP SYNTHASE"/>
    <property type="match status" value="1"/>
</dbReference>
<evidence type="ECO:0000256" key="7">
    <source>
        <dbReference type="ARBA" id="ARBA00022842"/>
    </source>
</evidence>
<evidence type="ECO:0000256" key="10">
    <source>
        <dbReference type="ARBA" id="ARBA00047781"/>
    </source>
</evidence>
<dbReference type="EMBL" id="LIZT01000073">
    <property type="protein sequence ID" value="KPJ49159.1"/>
    <property type="molecule type" value="Genomic_DNA"/>
</dbReference>
<keyword evidence="3 15" id="KW-0436">Ligase</keyword>
<name>A0A0S7WGA4_UNCT6</name>
<keyword evidence="6" id="KW-0067">ATP-binding</keyword>
<evidence type="ECO:0000313" key="16">
    <source>
        <dbReference type="Proteomes" id="UP000051124"/>
    </source>
</evidence>
<gene>
    <name evidence="15" type="primary">pyrG</name>
    <name evidence="15" type="ORF">AMJ40_06175</name>
</gene>
<dbReference type="GO" id="GO:0042802">
    <property type="term" value="F:identical protein binding"/>
    <property type="evidence" value="ECO:0007669"/>
    <property type="project" value="TreeGrafter"/>
</dbReference>
<accession>A0A0S7WGA4</accession>
<dbReference type="PANTHER" id="PTHR11550:SF0">
    <property type="entry name" value="CTP SYNTHASE-RELATED"/>
    <property type="match status" value="1"/>
</dbReference>
<evidence type="ECO:0000256" key="1">
    <source>
        <dbReference type="ARBA" id="ARBA00005171"/>
    </source>
</evidence>
<feature type="non-terminal residue" evidence="15">
    <location>
        <position position="252"/>
    </location>
</feature>
<keyword evidence="7" id="KW-0460">Magnesium</keyword>
<proteinExistence type="predicted"/>
<keyword evidence="8" id="KW-0315">Glutamine amidotransferase</keyword>
<evidence type="ECO:0000256" key="8">
    <source>
        <dbReference type="ARBA" id="ARBA00022962"/>
    </source>
</evidence>
<dbReference type="SUPFAM" id="SSF52540">
    <property type="entry name" value="P-loop containing nucleoside triphosphate hydrolases"/>
    <property type="match status" value="1"/>
</dbReference>
<sequence length="252" mass="28005">MGGVISGVGKGYATASIGKILQQYGYTATAIKIDPYINFDAGTLRPTEHGEVWVTDDGGEIDQDLGSYERFLEIEIPKCNNITTGQIYSSVISKEREGKYLGETVQFIPHIPDEIKRRIREAGKGYDFVLVEIGGTVGDHENIPFLFAVKSLEVEVGRKNIIYILLTFLPIPSHIAEMKTKPTQQAVKMLSESGIFPDFILCRAARPLDKVRKKKIETYANIAADYVISAPDIDILPSIPLNFEREKLGLKI</sequence>
<evidence type="ECO:0000256" key="4">
    <source>
        <dbReference type="ARBA" id="ARBA00022723"/>
    </source>
</evidence>
<dbReference type="Proteomes" id="UP000051124">
    <property type="component" value="Unassembled WGS sequence"/>
</dbReference>
<dbReference type="AlphaFoldDB" id="A0A0S7WGA4"/>
<comment type="catalytic activity">
    <reaction evidence="10">
        <text>UTP + L-glutamine + ATP + H2O = CTP + L-glutamate + ADP + phosphate + 2 H(+)</text>
        <dbReference type="Rhea" id="RHEA:26426"/>
        <dbReference type="ChEBI" id="CHEBI:15377"/>
        <dbReference type="ChEBI" id="CHEBI:15378"/>
        <dbReference type="ChEBI" id="CHEBI:29985"/>
        <dbReference type="ChEBI" id="CHEBI:30616"/>
        <dbReference type="ChEBI" id="CHEBI:37563"/>
        <dbReference type="ChEBI" id="CHEBI:43474"/>
        <dbReference type="ChEBI" id="CHEBI:46398"/>
        <dbReference type="ChEBI" id="CHEBI:58359"/>
        <dbReference type="ChEBI" id="CHEBI:456216"/>
        <dbReference type="EC" id="6.3.4.2"/>
    </reaction>
</comment>
<dbReference type="GO" id="GO:0046872">
    <property type="term" value="F:metal ion binding"/>
    <property type="evidence" value="ECO:0007669"/>
    <property type="project" value="UniProtKB-KW"/>
</dbReference>
<dbReference type="EC" id="6.3.4.2" evidence="2"/>
<evidence type="ECO:0000256" key="2">
    <source>
        <dbReference type="ARBA" id="ARBA00012291"/>
    </source>
</evidence>
<evidence type="ECO:0000256" key="6">
    <source>
        <dbReference type="ARBA" id="ARBA00022840"/>
    </source>
</evidence>
<keyword evidence="9" id="KW-0665">Pyrimidine biosynthesis</keyword>
<evidence type="ECO:0000256" key="12">
    <source>
        <dbReference type="ARBA" id="ARBA00079941"/>
    </source>
</evidence>
<evidence type="ECO:0000259" key="14">
    <source>
        <dbReference type="Pfam" id="PF06418"/>
    </source>
</evidence>